<evidence type="ECO:0000313" key="9">
    <source>
        <dbReference type="EMBL" id="SGZ39453.1"/>
    </source>
</evidence>
<dbReference type="InterPro" id="IPR011989">
    <property type="entry name" value="ARM-like"/>
</dbReference>
<dbReference type="Pfam" id="PF03810">
    <property type="entry name" value="IBN_N"/>
    <property type="match status" value="1"/>
</dbReference>
<keyword evidence="4" id="KW-0813">Transport</keyword>
<evidence type="ECO:0000256" key="3">
    <source>
        <dbReference type="ARBA" id="ARBA00008669"/>
    </source>
</evidence>
<dbReference type="Proteomes" id="UP000183365">
    <property type="component" value="Unassembled WGS sequence"/>
</dbReference>
<evidence type="ECO:0000256" key="2">
    <source>
        <dbReference type="ARBA" id="ARBA00004496"/>
    </source>
</evidence>
<protein>
    <submittedName>
        <fullName evidence="9">Related to Importin alpha re-exporter</fullName>
    </submittedName>
</protein>
<keyword evidence="10" id="KW-1185">Reference proteome</keyword>
<keyword evidence="5" id="KW-0963">Cytoplasm</keyword>
<dbReference type="InterPro" id="IPR013713">
    <property type="entry name" value="XPO2_central"/>
</dbReference>
<keyword evidence="6" id="KW-0653">Protein transport</keyword>
<dbReference type="PROSITE" id="PS50166">
    <property type="entry name" value="IMPORTIN_B_NT"/>
    <property type="match status" value="1"/>
</dbReference>
<evidence type="ECO:0000256" key="6">
    <source>
        <dbReference type="ARBA" id="ARBA00022927"/>
    </source>
</evidence>
<keyword evidence="7" id="KW-0539">Nucleus</keyword>
<reference evidence="10" key="1">
    <citation type="submission" date="2016-11" db="EMBL/GenBank/DDBJ databases">
        <authorList>
            <person name="Guldener U."/>
        </authorList>
    </citation>
    <scope>NUCLEOTIDE SEQUENCE [LARGE SCALE GENOMIC DNA]</scope>
</reference>
<dbReference type="GO" id="GO:0061015">
    <property type="term" value="P:snRNA import into nucleus"/>
    <property type="evidence" value="ECO:0007669"/>
    <property type="project" value="EnsemblFungi"/>
</dbReference>
<dbReference type="GO" id="GO:0005049">
    <property type="term" value="F:nuclear export signal receptor activity"/>
    <property type="evidence" value="ECO:0007669"/>
    <property type="project" value="EnsemblFungi"/>
</dbReference>
<dbReference type="GO" id="GO:0006606">
    <property type="term" value="P:protein import into nucleus"/>
    <property type="evidence" value="ECO:0007669"/>
    <property type="project" value="TreeGrafter"/>
</dbReference>
<accession>A0A1L0CKS0</accession>
<dbReference type="GO" id="GO:0046827">
    <property type="term" value="P:positive regulation of protein export from nucleus"/>
    <property type="evidence" value="ECO:0007669"/>
    <property type="project" value="EnsemblFungi"/>
</dbReference>
<evidence type="ECO:0000256" key="7">
    <source>
        <dbReference type="ARBA" id="ARBA00023242"/>
    </source>
</evidence>
<sequence>MSDTEAVIVELLNQSLNPQFAKSIQSKLDEIELVTPNYGIILLTLLQNGNISNDIKLAAAINFKNLVKRKWIDIEGRHLLQDVQEIRSNIIDCMIQLPNILKSQIGEAISIIAESDFPEFWPNLINELVTKLSLTDFEKNIGVLTVAHEVFKRWRHLARSDELFLEILKVLGEFQEVFMKLFLEVDQQIQSHPNDTALLNILFENFNLLLEIYYDLNCQDIPEYFEENIQQGFSVILRYLTYKNNLLEPEDHFDEDEDDSEVTILIKTKCSIQELLKLYASKYGDVFGPLIGTFVETTWELLTTIKPLSKNDLLVCNSMEFLSSVAKINEYSSIFSNENGNLNLLLEKIILPNLMLHSSDIEMFEDDPIEFVRRDLEGSDIDTRRRSCTDFLKVLKSKNLVELTNISMQLITNFLNLYKQDPKVNWKYKDLAIYFYVAVAVEGQITTFGCMDTNPHVNVIEFFKENIANDLSNVDDSINPIILVDAIKYIYVFRNQIGKDNIKTVLPYLATFLTNNNYVVYTYSAVTLERVLSMRESRSSSKFVFQKGDLVGASEPLITNLFKLIMKDSSKPEKLAENEFLMKSIYKICSIAQDTLGEFSLEVIKQSLSILDLIKSNPSNPRFTHFTFESVAVNVKTQISINIGNIDKVISLVMPSILNYLADDVTEFLQYSFQLLAYLTESFSNELPLSEQISQLSQPLLTPTVWEMAGNIPATTRFLVALLNKQPQLFNNIEQILGLTQKLLNSKRLFVHAFEILEALIINYDSQLLSPYLPSILSMILARLQNKDLSFSKRFILFIAEIILGKNKEPNFVINWFSMLQQDSIFTGVFNNVVISNIDQFNNLLERKVVYIGLLTFGLNSNLLLEKYPEICRSLIDSSLNMIKKQTQGINSSSGTGGSFLDMDMVEEISTFGSSFSKLISISKNLVNDPLPFVALDQNNNNLGQFVQQELLQPKADLLNALNISM</sequence>
<dbReference type="VEuPathDB" id="FungiDB:HGUI_01653"/>
<dbReference type="Pfam" id="PF03378">
    <property type="entry name" value="CAS_CSE1"/>
    <property type="match status" value="1"/>
</dbReference>
<name>A0A1L0CKS0_9ASCO</name>
<evidence type="ECO:0000313" key="10">
    <source>
        <dbReference type="Proteomes" id="UP000183365"/>
    </source>
</evidence>
<dbReference type="SUPFAM" id="SSF48371">
    <property type="entry name" value="ARM repeat"/>
    <property type="match status" value="1"/>
</dbReference>
<dbReference type="OrthoDB" id="3268246at2759"/>
<dbReference type="InterPro" id="IPR001494">
    <property type="entry name" value="Importin-beta_N"/>
</dbReference>
<evidence type="ECO:0000256" key="1">
    <source>
        <dbReference type="ARBA" id="ARBA00004123"/>
    </source>
</evidence>
<evidence type="ECO:0000256" key="4">
    <source>
        <dbReference type="ARBA" id="ARBA00022448"/>
    </source>
</evidence>
<dbReference type="PANTHER" id="PTHR10997:SF8">
    <property type="entry name" value="EXPORTIN-2"/>
    <property type="match status" value="1"/>
</dbReference>
<feature type="domain" description="Importin N-terminal" evidence="8">
    <location>
        <begin position="24"/>
        <end position="96"/>
    </location>
</feature>
<dbReference type="AlphaFoldDB" id="A0A1L0CKS0"/>
<dbReference type="Gene3D" id="1.25.10.10">
    <property type="entry name" value="Leucine-rich Repeat Variant"/>
    <property type="match status" value="1"/>
</dbReference>
<dbReference type="SMART" id="SM00913">
    <property type="entry name" value="IBN_N"/>
    <property type="match status" value="1"/>
</dbReference>
<comment type="similarity">
    <text evidence="3">Belongs to the XPO2/CSE1 family.</text>
</comment>
<dbReference type="GO" id="GO:0032991">
    <property type="term" value="C:protein-containing complex"/>
    <property type="evidence" value="ECO:0007669"/>
    <property type="project" value="EnsemblFungi"/>
</dbReference>
<dbReference type="GO" id="GO:0006611">
    <property type="term" value="P:protein export from nucleus"/>
    <property type="evidence" value="ECO:0007669"/>
    <property type="project" value="EnsemblFungi"/>
</dbReference>
<proteinExistence type="inferred from homology"/>
<organism evidence="9 10">
    <name type="scientific">Hanseniaspora guilliermondii</name>
    <dbReference type="NCBI Taxonomy" id="56406"/>
    <lineage>
        <taxon>Eukaryota</taxon>
        <taxon>Fungi</taxon>
        <taxon>Dikarya</taxon>
        <taxon>Ascomycota</taxon>
        <taxon>Saccharomycotina</taxon>
        <taxon>Saccharomycetes</taxon>
        <taxon>Saccharomycodales</taxon>
        <taxon>Saccharomycodaceae</taxon>
        <taxon>Hanseniaspora</taxon>
    </lineage>
</organism>
<dbReference type="GO" id="GO:0031267">
    <property type="term" value="F:small GTPase binding"/>
    <property type="evidence" value="ECO:0007669"/>
    <property type="project" value="InterPro"/>
</dbReference>
<evidence type="ECO:0000256" key="5">
    <source>
        <dbReference type="ARBA" id="ARBA00022490"/>
    </source>
</evidence>
<dbReference type="Pfam" id="PF08506">
    <property type="entry name" value="Cse1"/>
    <property type="match status" value="1"/>
</dbReference>
<dbReference type="EMBL" id="FQNF01000024">
    <property type="protein sequence ID" value="SGZ39453.1"/>
    <property type="molecule type" value="Genomic_DNA"/>
</dbReference>
<dbReference type="InterPro" id="IPR016024">
    <property type="entry name" value="ARM-type_fold"/>
</dbReference>
<gene>
    <name evidence="9" type="ORF">HGUI_01653</name>
</gene>
<dbReference type="GO" id="GO:0005829">
    <property type="term" value="C:cytosol"/>
    <property type="evidence" value="ECO:0007669"/>
    <property type="project" value="TreeGrafter"/>
</dbReference>
<dbReference type="InterPro" id="IPR005043">
    <property type="entry name" value="XPO2_C"/>
</dbReference>
<dbReference type="GO" id="GO:0034399">
    <property type="term" value="C:nuclear periphery"/>
    <property type="evidence" value="ECO:0007669"/>
    <property type="project" value="EnsemblFungi"/>
</dbReference>
<dbReference type="PANTHER" id="PTHR10997">
    <property type="entry name" value="IMPORTIN-7, 8, 11"/>
    <property type="match status" value="1"/>
</dbReference>
<evidence type="ECO:0000259" key="8">
    <source>
        <dbReference type="PROSITE" id="PS50166"/>
    </source>
</evidence>
<comment type="subcellular location">
    <subcellularLocation>
        <location evidence="2">Cytoplasm</location>
    </subcellularLocation>
    <subcellularLocation>
        <location evidence="1">Nucleus</location>
    </subcellularLocation>
</comment>
<dbReference type="GO" id="GO:0005635">
    <property type="term" value="C:nuclear envelope"/>
    <property type="evidence" value="ECO:0007669"/>
    <property type="project" value="EnsemblFungi"/>
</dbReference>